<gene>
    <name evidence="3" type="ORF">H0235_005919</name>
</gene>
<feature type="signal peptide" evidence="2">
    <location>
        <begin position="1"/>
        <end position="23"/>
    </location>
</feature>
<comment type="caution">
    <text evidence="3">The sequence shown here is derived from an EMBL/GenBank/DDBJ whole genome shotgun (WGS) entry which is preliminary data.</text>
</comment>
<keyword evidence="2" id="KW-0732">Signal</keyword>
<name>A0A834P5V6_VESPE</name>
<accession>A0A834P5V6</accession>
<proteinExistence type="predicted"/>
<evidence type="ECO:0000313" key="4">
    <source>
        <dbReference type="Proteomes" id="UP000600918"/>
    </source>
</evidence>
<keyword evidence="4" id="KW-1185">Reference proteome</keyword>
<evidence type="ECO:0000256" key="2">
    <source>
        <dbReference type="SAM" id="SignalP"/>
    </source>
</evidence>
<dbReference type="AlphaFoldDB" id="A0A834P5V6"/>
<feature type="region of interest" description="Disordered" evidence="1">
    <location>
        <begin position="93"/>
        <end position="141"/>
    </location>
</feature>
<sequence length="141" mass="16514">MLSIFFVTVVLLNLEYHFPSILTEGGSTRTIRNPPPTSNFLHVLGEYEVECRKADDWIQILTINVSFESSASSKKKECHLFYNEHLADLIIWEEEEEKEEEEEAEEEEEEEEDKVVEEIEKEEEEEEEEEEKEGGGEGNER</sequence>
<evidence type="ECO:0000256" key="1">
    <source>
        <dbReference type="SAM" id="MobiDB-lite"/>
    </source>
</evidence>
<feature type="compositionally biased region" description="Acidic residues" evidence="1">
    <location>
        <begin position="93"/>
        <end position="132"/>
    </location>
</feature>
<reference evidence="3" key="1">
    <citation type="journal article" date="2020" name="G3 (Bethesda)">
        <title>High-Quality Assemblies for Three Invasive Social Wasps from the &lt;i&gt;Vespula&lt;/i&gt; Genus.</title>
        <authorList>
            <person name="Harrop T.W.R."/>
            <person name="Guhlin J."/>
            <person name="McLaughlin G.M."/>
            <person name="Permina E."/>
            <person name="Stockwell P."/>
            <person name="Gilligan J."/>
            <person name="Le Lec M.F."/>
            <person name="Gruber M.A.M."/>
            <person name="Quinn O."/>
            <person name="Lovegrove M."/>
            <person name="Duncan E.J."/>
            <person name="Remnant E.J."/>
            <person name="Van Eeckhoven J."/>
            <person name="Graham B."/>
            <person name="Knapp R.A."/>
            <person name="Langford K.W."/>
            <person name="Kronenberg Z."/>
            <person name="Press M.O."/>
            <person name="Eacker S.M."/>
            <person name="Wilson-Rankin E.E."/>
            <person name="Purcell J."/>
            <person name="Lester P.J."/>
            <person name="Dearden P.K."/>
        </authorList>
    </citation>
    <scope>NUCLEOTIDE SEQUENCE</scope>
    <source>
        <strain evidence="3">Volc-1</strain>
    </source>
</reference>
<protein>
    <submittedName>
        <fullName evidence="3">Uncharacterized protein</fullName>
    </submittedName>
</protein>
<evidence type="ECO:0000313" key="3">
    <source>
        <dbReference type="EMBL" id="KAF7429521.1"/>
    </source>
</evidence>
<organism evidence="3 4">
    <name type="scientific">Vespula pensylvanica</name>
    <name type="common">Western yellow jacket</name>
    <name type="synonym">Wasp</name>
    <dbReference type="NCBI Taxonomy" id="30213"/>
    <lineage>
        <taxon>Eukaryota</taxon>
        <taxon>Metazoa</taxon>
        <taxon>Ecdysozoa</taxon>
        <taxon>Arthropoda</taxon>
        <taxon>Hexapoda</taxon>
        <taxon>Insecta</taxon>
        <taxon>Pterygota</taxon>
        <taxon>Neoptera</taxon>
        <taxon>Endopterygota</taxon>
        <taxon>Hymenoptera</taxon>
        <taxon>Apocrita</taxon>
        <taxon>Aculeata</taxon>
        <taxon>Vespoidea</taxon>
        <taxon>Vespidae</taxon>
        <taxon>Vespinae</taxon>
        <taxon>Vespula</taxon>
    </lineage>
</organism>
<dbReference type="Proteomes" id="UP000600918">
    <property type="component" value="Unassembled WGS sequence"/>
</dbReference>
<dbReference type="EMBL" id="JACSDY010000004">
    <property type="protein sequence ID" value="KAF7429521.1"/>
    <property type="molecule type" value="Genomic_DNA"/>
</dbReference>
<feature type="chain" id="PRO_5032809160" evidence="2">
    <location>
        <begin position="24"/>
        <end position="141"/>
    </location>
</feature>